<dbReference type="Pfam" id="PF01979">
    <property type="entry name" value="Amidohydro_1"/>
    <property type="match status" value="1"/>
</dbReference>
<dbReference type="PIRSF" id="PIRSF038994">
    <property type="entry name" value="NagA"/>
    <property type="match status" value="1"/>
</dbReference>
<dbReference type="PANTHER" id="PTHR11113">
    <property type="entry name" value="N-ACETYLGLUCOSAMINE-6-PHOSPHATE DEACETYLASE"/>
    <property type="match status" value="1"/>
</dbReference>
<accession>A0ABT8E937</accession>
<protein>
    <submittedName>
        <fullName evidence="6">Amidohydrolase family protein</fullName>
    </submittedName>
</protein>
<dbReference type="SUPFAM" id="SSF51556">
    <property type="entry name" value="Metallo-dependent hydrolases"/>
    <property type="match status" value="1"/>
</dbReference>
<evidence type="ECO:0000313" key="6">
    <source>
        <dbReference type="EMBL" id="MDN4074418.1"/>
    </source>
</evidence>
<evidence type="ECO:0000256" key="3">
    <source>
        <dbReference type="ARBA" id="ARBA00022801"/>
    </source>
</evidence>
<proteinExistence type="inferred from homology"/>
<comment type="similarity">
    <text evidence="1 4">Belongs to the metallo-dependent hydrolases superfamily. NagA family.</text>
</comment>
<sequence>MKQVSGIHYKTGKAVKVSFEDGVFVSIEGEEQRKELPIIAPGFVDLQVNGYRGIDYNDTALTTASIESTVRHLWCQGVTSFYPTIITNEPENIINTMSIFQEAAETNAAVNQAIPGIHLEGPYLSPEDGPRGAHAKPFVKAPDWTEFQMWQKASGGRISIITVSPEWPESASFINKCTNHGVLVSIGHTAATPENIHDAIQAGAKMSTHLGNGAHVMLKRHPNYLWEQLASDKLAACMIADGFHLPDSVLKVILRMKGEGAILVSDCVSLAGMPAGSYHLHIGGDVVLDKSGRLYMKENEDLLAGSAQTQLWGVNHLLRRGMCSLPFAVDLASIHPSMVMNLPQRKGICEGAPADFLLLHQSGKNVTLFETYKNGISVYKNREVCSHENTFND</sequence>
<comment type="caution">
    <text evidence="6">The sequence shown here is derived from an EMBL/GenBank/DDBJ whole genome shotgun (WGS) entry which is preliminary data.</text>
</comment>
<evidence type="ECO:0000256" key="2">
    <source>
        <dbReference type="ARBA" id="ARBA00022723"/>
    </source>
</evidence>
<dbReference type="InterPro" id="IPR006680">
    <property type="entry name" value="Amidohydro-rel"/>
</dbReference>
<organism evidence="6 7">
    <name type="scientific">Fictibacillus terranigra</name>
    <dbReference type="NCBI Taxonomy" id="3058424"/>
    <lineage>
        <taxon>Bacteria</taxon>
        <taxon>Bacillati</taxon>
        <taxon>Bacillota</taxon>
        <taxon>Bacilli</taxon>
        <taxon>Bacillales</taxon>
        <taxon>Fictibacillaceae</taxon>
        <taxon>Fictibacillus</taxon>
    </lineage>
</organism>
<evidence type="ECO:0000259" key="5">
    <source>
        <dbReference type="Pfam" id="PF01979"/>
    </source>
</evidence>
<name>A0ABT8E937_9BACL</name>
<dbReference type="RefSeq" id="WP_290400550.1">
    <property type="nucleotide sequence ID" value="NZ_JAUHLN010000003.1"/>
</dbReference>
<dbReference type="InterPro" id="IPR032466">
    <property type="entry name" value="Metal_Hydrolase"/>
</dbReference>
<reference evidence="6" key="1">
    <citation type="submission" date="2023-06" db="EMBL/GenBank/DDBJ databases">
        <title>Draft Genome Sequences of Representative Paenibacillus Polymyxa, Bacillus cereus, Fictibacillus sp., and Brevibacillus agri Strains Isolated from Amazonian Dark Earth.</title>
        <authorList>
            <person name="Pellegrinetti T.A."/>
            <person name="Cunha I.C.M."/>
            <person name="Chaves M.G."/>
            <person name="Freitas A.S."/>
            <person name="Silva A.V.R."/>
            <person name="Tsai S.M."/>
            <person name="Mendes L.W."/>
        </authorList>
    </citation>
    <scope>NUCLEOTIDE SEQUENCE</scope>
    <source>
        <strain evidence="6">CENA-BCM004</strain>
    </source>
</reference>
<evidence type="ECO:0000256" key="4">
    <source>
        <dbReference type="PIRNR" id="PIRNR038994"/>
    </source>
</evidence>
<dbReference type="PANTHER" id="PTHR11113:SF14">
    <property type="entry name" value="N-ACETYLGLUCOSAMINE-6-PHOSPHATE DEACETYLASE"/>
    <property type="match status" value="1"/>
</dbReference>
<dbReference type="Proteomes" id="UP001168694">
    <property type="component" value="Unassembled WGS sequence"/>
</dbReference>
<evidence type="ECO:0000313" key="7">
    <source>
        <dbReference type="Proteomes" id="UP001168694"/>
    </source>
</evidence>
<gene>
    <name evidence="6" type="ORF">QYF49_15645</name>
</gene>
<keyword evidence="7" id="KW-1185">Reference proteome</keyword>
<keyword evidence="2" id="KW-0479">Metal-binding</keyword>
<evidence type="ECO:0000256" key="1">
    <source>
        <dbReference type="ARBA" id="ARBA00010716"/>
    </source>
</evidence>
<feature type="domain" description="Amidohydrolase-related" evidence="5">
    <location>
        <begin position="38"/>
        <end position="359"/>
    </location>
</feature>
<dbReference type="EMBL" id="JAUHLN010000003">
    <property type="protein sequence ID" value="MDN4074418.1"/>
    <property type="molecule type" value="Genomic_DNA"/>
</dbReference>
<keyword evidence="4" id="KW-0119">Carbohydrate metabolism</keyword>
<dbReference type="InterPro" id="IPR003764">
    <property type="entry name" value="GlcNAc_6-P_deAcase"/>
</dbReference>
<keyword evidence="3 4" id="KW-0378">Hydrolase</keyword>
<dbReference type="Gene3D" id="3.20.20.140">
    <property type="entry name" value="Metal-dependent hydrolases"/>
    <property type="match status" value="1"/>
</dbReference>